<sequence length="67" mass="7809">MKAVTKIDKNLQSKDPFIRGMYEDLEERIQYFERNQEDKTAHINLRDLSGVTLIMGLITTLLILTIL</sequence>
<name>A0A544TFC6_9BACI</name>
<proteinExistence type="predicted"/>
<reference evidence="2 3" key="1">
    <citation type="submission" date="2019-05" db="EMBL/GenBank/DDBJ databases">
        <title>Psychrobacillus vulpis sp. nov., a new species isolated from feces of a red fox that inhabits in The Tablas de Daimiel Natural Park, Albacete, Spain.</title>
        <authorList>
            <person name="Rodriguez M."/>
            <person name="Reina J.C."/>
            <person name="Bejar V."/>
            <person name="Llamas I."/>
        </authorList>
    </citation>
    <scope>NUCLEOTIDE SEQUENCE [LARGE SCALE GENOMIC DNA]</scope>
    <source>
        <strain evidence="2 3">NHI-2</strain>
    </source>
</reference>
<evidence type="ECO:0000313" key="3">
    <source>
        <dbReference type="Proteomes" id="UP000318937"/>
    </source>
</evidence>
<feature type="transmembrane region" description="Helical" evidence="1">
    <location>
        <begin position="48"/>
        <end position="66"/>
    </location>
</feature>
<keyword evidence="1" id="KW-0812">Transmembrane</keyword>
<protein>
    <submittedName>
        <fullName evidence="2">Uncharacterized protein</fullName>
    </submittedName>
</protein>
<gene>
    <name evidence="2" type="ORF">FG383_07605</name>
</gene>
<keyword evidence="1" id="KW-0472">Membrane</keyword>
<dbReference type="EMBL" id="VDGG01000013">
    <property type="protein sequence ID" value="TQR16154.1"/>
    <property type="molecule type" value="Genomic_DNA"/>
</dbReference>
<comment type="caution">
    <text evidence="2">The sequence shown here is derived from an EMBL/GenBank/DDBJ whole genome shotgun (WGS) entry which is preliminary data.</text>
</comment>
<evidence type="ECO:0000313" key="2">
    <source>
        <dbReference type="EMBL" id="TQR16154.1"/>
    </source>
</evidence>
<evidence type="ECO:0000256" key="1">
    <source>
        <dbReference type="SAM" id="Phobius"/>
    </source>
</evidence>
<keyword evidence="1" id="KW-1133">Transmembrane helix</keyword>
<keyword evidence="3" id="KW-1185">Reference proteome</keyword>
<dbReference type="AlphaFoldDB" id="A0A544TFC6"/>
<accession>A0A544TFC6</accession>
<dbReference type="OrthoDB" id="2915791at2"/>
<dbReference type="Proteomes" id="UP000318937">
    <property type="component" value="Unassembled WGS sequence"/>
</dbReference>
<dbReference type="RefSeq" id="WP_142606556.1">
    <property type="nucleotide sequence ID" value="NZ_VDGG01000013.1"/>
</dbReference>
<organism evidence="2 3">
    <name type="scientific">Psychrobacillus soli</name>
    <dbReference type="NCBI Taxonomy" id="1543965"/>
    <lineage>
        <taxon>Bacteria</taxon>
        <taxon>Bacillati</taxon>
        <taxon>Bacillota</taxon>
        <taxon>Bacilli</taxon>
        <taxon>Bacillales</taxon>
        <taxon>Bacillaceae</taxon>
        <taxon>Psychrobacillus</taxon>
    </lineage>
</organism>